<dbReference type="SUPFAM" id="SSF53686">
    <property type="entry name" value="Tryptophan synthase beta subunit-like PLP-dependent enzymes"/>
    <property type="match status" value="1"/>
</dbReference>
<dbReference type="PANTHER" id="PTHR48078:SF17">
    <property type="entry name" value="THREONINE DEHYDRATASE"/>
    <property type="match status" value="1"/>
</dbReference>
<feature type="domain" description="Tryptophan synthase beta chain-like PALP" evidence="4">
    <location>
        <begin position="24"/>
        <end position="305"/>
    </location>
</feature>
<keyword evidence="6" id="KW-1185">Reference proteome</keyword>
<dbReference type="GO" id="GO:0006565">
    <property type="term" value="P:L-serine catabolic process"/>
    <property type="evidence" value="ECO:0007669"/>
    <property type="project" value="TreeGrafter"/>
</dbReference>
<dbReference type="GO" id="GO:0006567">
    <property type="term" value="P:L-threonine catabolic process"/>
    <property type="evidence" value="ECO:0007669"/>
    <property type="project" value="TreeGrafter"/>
</dbReference>
<evidence type="ECO:0000256" key="2">
    <source>
        <dbReference type="ARBA" id="ARBA00022898"/>
    </source>
</evidence>
<name>A0A5P9K0R7_9HYPH</name>
<dbReference type="InterPro" id="IPR050147">
    <property type="entry name" value="Ser/Thr_Dehydratase"/>
</dbReference>
<dbReference type="GO" id="GO:0003941">
    <property type="term" value="F:L-serine ammonia-lyase activity"/>
    <property type="evidence" value="ECO:0007669"/>
    <property type="project" value="TreeGrafter"/>
</dbReference>
<dbReference type="KEGG" id="mico:GDR74_15510"/>
<dbReference type="GO" id="GO:0004794">
    <property type="term" value="F:threonine deaminase activity"/>
    <property type="evidence" value="ECO:0007669"/>
    <property type="project" value="TreeGrafter"/>
</dbReference>
<dbReference type="InterPro" id="IPR036052">
    <property type="entry name" value="TrpB-like_PALP_sf"/>
</dbReference>
<dbReference type="PANTHER" id="PTHR48078">
    <property type="entry name" value="THREONINE DEHYDRATASE, MITOCHONDRIAL-RELATED"/>
    <property type="match status" value="1"/>
</dbReference>
<gene>
    <name evidence="5" type="ORF">GDR74_15510</name>
</gene>
<comment type="cofactor">
    <cofactor evidence="1">
        <name>pyridoxal 5'-phosphate</name>
        <dbReference type="ChEBI" id="CHEBI:597326"/>
    </cofactor>
</comment>
<proteinExistence type="predicted"/>
<evidence type="ECO:0000256" key="1">
    <source>
        <dbReference type="ARBA" id="ARBA00001933"/>
    </source>
</evidence>
<evidence type="ECO:0000313" key="6">
    <source>
        <dbReference type="Proteomes" id="UP000325614"/>
    </source>
</evidence>
<dbReference type="InterPro" id="IPR001926">
    <property type="entry name" value="TrpB-like_PALP"/>
</dbReference>
<reference evidence="5 6" key="1">
    <citation type="submission" date="2019-10" db="EMBL/GenBank/DDBJ databases">
        <title>Isolation, Identification of Microvirga thermotolerans HR1, a novel thermophilic bacterium and Comparative Genomics of the genus Microvirga.</title>
        <authorList>
            <person name="Li J."/>
            <person name="Zhang W."/>
            <person name="Lin M."/>
            <person name="Wang J."/>
        </authorList>
    </citation>
    <scope>NUCLEOTIDE SEQUENCE [LARGE SCALE GENOMIC DNA]</scope>
    <source>
        <strain evidence="5 6">HR1</strain>
    </source>
</reference>
<keyword evidence="2" id="KW-0663">Pyridoxal phosphate</keyword>
<dbReference type="Gene3D" id="3.40.50.1100">
    <property type="match status" value="2"/>
</dbReference>
<protein>
    <submittedName>
        <fullName evidence="5">Pyridoxal-phosphate dependent enzyme</fullName>
    </submittedName>
</protein>
<evidence type="ECO:0000313" key="5">
    <source>
        <dbReference type="EMBL" id="QFU17506.1"/>
    </source>
</evidence>
<accession>A0A5P9K0R7</accession>
<dbReference type="EMBL" id="CP045423">
    <property type="protein sequence ID" value="QFU17506.1"/>
    <property type="molecule type" value="Genomic_DNA"/>
</dbReference>
<dbReference type="RefSeq" id="WP_152587140.1">
    <property type="nucleotide sequence ID" value="NZ_CP045423.1"/>
</dbReference>
<evidence type="ECO:0000256" key="3">
    <source>
        <dbReference type="ARBA" id="ARBA00023239"/>
    </source>
</evidence>
<dbReference type="Pfam" id="PF00291">
    <property type="entry name" value="PALP"/>
    <property type="match status" value="1"/>
</dbReference>
<evidence type="ECO:0000259" key="4">
    <source>
        <dbReference type="Pfam" id="PF00291"/>
    </source>
</evidence>
<organism evidence="5 6">
    <name type="scientific">Microvirga thermotolerans</name>
    <dbReference type="NCBI Taxonomy" id="2651334"/>
    <lineage>
        <taxon>Bacteria</taxon>
        <taxon>Pseudomonadati</taxon>
        <taxon>Pseudomonadota</taxon>
        <taxon>Alphaproteobacteria</taxon>
        <taxon>Hyphomicrobiales</taxon>
        <taxon>Methylobacteriaceae</taxon>
        <taxon>Microvirga</taxon>
    </lineage>
</organism>
<dbReference type="GO" id="GO:0009097">
    <property type="term" value="P:isoleucine biosynthetic process"/>
    <property type="evidence" value="ECO:0007669"/>
    <property type="project" value="TreeGrafter"/>
</dbReference>
<keyword evidence="3" id="KW-0456">Lyase</keyword>
<dbReference type="AlphaFoldDB" id="A0A5P9K0R7"/>
<dbReference type="Proteomes" id="UP000325614">
    <property type="component" value="Chromosome"/>
</dbReference>
<sequence>MSTPELSPARILEGRNLIDPTFLQSAIRQSPDLDRMLGLSLWMKNETENPIRSFKGRGTSLLVARELRAPTSLVTASAGNFGQGLAYAGARAGHDVTVFAATNANSFKIEAMRRLGAKVVLHGSDLDAAKDKARAFAAERGLRFVEDGAEPAIAEGAGTIAVELSEEAPGLDALFVPLGNGALATGMGAWLKHASPTTRIVAVAASGAPCMAKSFAEGRDVETPAADTIADGIAVRVPVPFARESMAGTVDEVLLVSDDLILQAMSLLHRHLGRRIEPAGAVGLAGLLMCHRKYTGARVATVLCGANLTQEQIEAWFPQDRPLP</sequence>